<dbReference type="RefSeq" id="WP_021258783.1">
    <property type="nucleotide sequence ID" value="NZ_ATMT01000027.1"/>
</dbReference>
<organism evidence="1 2">
    <name type="scientific">Paenibacillus alvei TS-15</name>
    <dbReference type="NCBI Taxonomy" id="1117108"/>
    <lineage>
        <taxon>Bacteria</taxon>
        <taxon>Bacillati</taxon>
        <taxon>Bacillota</taxon>
        <taxon>Bacilli</taxon>
        <taxon>Bacillales</taxon>
        <taxon>Paenibacillaceae</taxon>
        <taxon>Paenibacillus</taxon>
    </lineage>
</organism>
<accession>S9SVH3</accession>
<reference evidence="1 2" key="1">
    <citation type="submission" date="2013-05" db="EMBL/GenBank/DDBJ databases">
        <authorList>
            <person name="Strain E.A."/>
            <person name="Brown E."/>
            <person name="Allard M.W."/>
            <person name="Luo Y.L."/>
        </authorList>
    </citation>
    <scope>NUCLEOTIDE SEQUENCE [LARGE SCALE GENOMIC DNA]</scope>
    <source>
        <strain evidence="1 2">TS-15</strain>
    </source>
</reference>
<name>S9SVH3_PAEAL</name>
<dbReference type="PATRIC" id="fig|1117108.3.peg.1344"/>
<dbReference type="EMBL" id="ATMT01000027">
    <property type="protein sequence ID" value="EPY08108.1"/>
    <property type="molecule type" value="Genomic_DNA"/>
</dbReference>
<dbReference type="eggNOG" id="ENOG503347G">
    <property type="taxonomic scope" value="Bacteria"/>
</dbReference>
<proteinExistence type="predicted"/>
<sequence length="76" mass="8373">MKGNPVPKPGGGYWNHLQEMQDSYKGLSKIKRGLEGSLQNPNLSDSIRKTLQDSLSKANTNLKKIEDLFAPFGGVK</sequence>
<evidence type="ECO:0000313" key="2">
    <source>
        <dbReference type="Proteomes" id="UP000015344"/>
    </source>
</evidence>
<protein>
    <submittedName>
        <fullName evidence="1">Uncharacterized protein</fullName>
    </submittedName>
</protein>
<gene>
    <name evidence="1" type="ORF">PAALTS15_06529</name>
</gene>
<dbReference type="Proteomes" id="UP000015344">
    <property type="component" value="Unassembled WGS sequence"/>
</dbReference>
<evidence type="ECO:0000313" key="1">
    <source>
        <dbReference type="EMBL" id="EPY08108.1"/>
    </source>
</evidence>
<dbReference type="AlphaFoldDB" id="S9SVH3"/>
<comment type="caution">
    <text evidence="1">The sequence shown here is derived from an EMBL/GenBank/DDBJ whole genome shotgun (WGS) entry which is preliminary data.</text>
</comment>